<dbReference type="SUPFAM" id="SSF53474">
    <property type="entry name" value="alpha/beta-Hydrolases"/>
    <property type="match status" value="1"/>
</dbReference>
<dbReference type="InterPro" id="IPR029058">
    <property type="entry name" value="AB_hydrolase_fold"/>
</dbReference>
<sequence>MTSFDTPSQPNVWRALLALAVVLVMLATTGWTTLRHQRRPAPLQASLSAWEHGLLAGHRLPDPQSAPARLARFFASLTEGQRTGLALRYPLAVGNMNGAPVQLRYLANRIALGQARKAEAERVHDSRLTASGRHQAARRLDRFEALMRPGRHVLAFDPAGSGRVAEVFGDLRGAERVSVVVPGVDTDLLTFQRTRREHSAPVGMAKSLYAAERDAAPSTRTAVIAWADYAAPSGLGMEAATAMRAEDGALRLDALVRGLPGTAPVSLFCHSYGSVVCGVAAHRLPERVTDIAVAGSPGMRVEKASQLNTTARVWAMRDADDWIQDVPYLELGGLGHGADPVAAEFGARVLSAREAKGHAGYFEPGTDSLRNLAEIGAGAYRAVSCADADDTCRAGLSGTTTTGRA</sequence>
<evidence type="ECO:0000259" key="2">
    <source>
        <dbReference type="Pfam" id="PF06259"/>
    </source>
</evidence>
<evidence type="ECO:0000256" key="1">
    <source>
        <dbReference type="SAM" id="Phobius"/>
    </source>
</evidence>
<keyword evidence="1" id="KW-1133">Transmembrane helix</keyword>
<keyword evidence="1" id="KW-0472">Membrane</keyword>
<dbReference type="Gene3D" id="3.40.50.1820">
    <property type="entry name" value="alpha/beta hydrolase"/>
    <property type="match status" value="1"/>
</dbReference>
<keyword evidence="1" id="KW-0812">Transmembrane</keyword>
<dbReference type="Proteomes" id="UP001567537">
    <property type="component" value="Unassembled WGS sequence"/>
</dbReference>
<feature type="domain" description="DUF1023" evidence="2">
    <location>
        <begin position="157"/>
        <end position="330"/>
    </location>
</feature>
<name>A0ABV4IYX3_9ACTN</name>
<evidence type="ECO:0000313" key="4">
    <source>
        <dbReference type="Proteomes" id="UP001567537"/>
    </source>
</evidence>
<keyword evidence="4" id="KW-1185">Reference proteome</keyword>
<dbReference type="RefSeq" id="WP_371238312.1">
    <property type="nucleotide sequence ID" value="NZ_JAHWZY010000012.1"/>
</dbReference>
<proteinExistence type="predicted"/>
<accession>A0ABV4IYX3</accession>
<dbReference type="GO" id="GO:0016787">
    <property type="term" value="F:hydrolase activity"/>
    <property type="evidence" value="ECO:0007669"/>
    <property type="project" value="UniProtKB-KW"/>
</dbReference>
<keyword evidence="3" id="KW-0378">Hydrolase</keyword>
<protein>
    <submittedName>
        <fullName evidence="3">Alpha/beta hydrolase family protein</fullName>
    </submittedName>
</protein>
<comment type="caution">
    <text evidence="3">The sequence shown here is derived from an EMBL/GenBank/DDBJ whole genome shotgun (WGS) entry which is preliminary data.</text>
</comment>
<organism evidence="3 4">
    <name type="scientific">Streptomyces pimonensis</name>
    <dbReference type="NCBI Taxonomy" id="2860288"/>
    <lineage>
        <taxon>Bacteria</taxon>
        <taxon>Bacillati</taxon>
        <taxon>Actinomycetota</taxon>
        <taxon>Actinomycetes</taxon>
        <taxon>Kitasatosporales</taxon>
        <taxon>Streptomycetaceae</taxon>
        <taxon>Streptomyces</taxon>
    </lineage>
</organism>
<feature type="transmembrane region" description="Helical" evidence="1">
    <location>
        <begin position="12"/>
        <end position="34"/>
    </location>
</feature>
<reference evidence="3 4" key="1">
    <citation type="journal article" date="2021" name="Res Sq">
        <title>Streptomyces Pimoensis sp. nov., Isolated From the Taklimakan Desert in Xinjiang, China.</title>
        <authorList>
            <person name="Zhang P."/>
            <person name="Luo X."/>
            <person name="Luo X."/>
            <person name="Liu Z."/>
            <person name="Xia Z."/>
            <person name="Wan C."/>
            <person name="zhang L."/>
        </authorList>
    </citation>
    <scope>NUCLEOTIDE SEQUENCE [LARGE SCALE GENOMIC DNA]</scope>
    <source>
        <strain evidence="3 4">TRM75549</strain>
    </source>
</reference>
<gene>
    <name evidence="3" type="ORF">KYY02_14025</name>
</gene>
<dbReference type="InterPro" id="IPR010427">
    <property type="entry name" value="DUF1023"/>
</dbReference>
<evidence type="ECO:0000313" key="3">
    <source>
        <dbReference type="EMBL" id="MEZ3179758.1"/>
    </source>
</evidence>
<dbReference type="EMBL" id="JAHWZY010000012">
    <property type="protein sequence ID" value="MEZ3179758.1"/>
    <property type="molecule type" value="Genomic_DNA"/>
</dbReference>
<dbReference type="Pfam" id="PF06259">
    <property type="entry name" value="Abhydrolase_8"/>
    <property type="match status" value="1"/>
</dbReference>